<proteinExistence type="predicted"/>
<accession>A0A4Z1PJ00</accession>
<dbReference type="Proteomes" id="UP000298493">
    <property type="component" value="Unassembled WGS sequence"/>
</dbReference>
<sequence length="264" mass="29560">MAATGPVPSVHNMLQISSSSAHHEINVLKSFALEAAGGVDRLETLVENAAKQAHDDTKFLETASVTAADHIKRLEKIAANRQAEDELEQVIVTQAADKTKAQELRITELEATSLDQTRTIQSLEEDVGMRDARILELKELEAARYEDLKKQHARIVELEAMRDIGQARSKELKKQHKKIAELQNLLSRALKDRKKASSNKRFHTTIGQLRGKLRKANAKLVEVAMTPELERDPEFLPVEEAILTHEYKRKLAGLPPTPKFAKEG</sequence>
<dbReference type="AlphaFoldDB" id="A0A4Z1PJ00"/>
<evidence type="ECO:0000256" key="1">
    <source>
        <dbReference type="SAM" id="Coils"/>
    </source>
</evidence>
<feature type="coiled-coil region" evidence="1">
    <location>
        <begin position="172"/>
        <end position="199"/>
    </location>
</feature>
<gene>
    <name evidence="2" type="ORF">E6O75_ATG00684</name>
</gene>
<organism evidence="2 3">
    <name type="scientific">Venturia nashicola</name>
    <dbReference type="NCBI Taxonomy" id="86259"/>
    <lineage>
        <taxon>Eukaryota</taxon>
        <taxon>Fungi</taxon>
        <taxon>Dikarya</taxon>
        <taxon>Ascomycota</taxon>
        <taxon>Pezizomycotina</taxon>
        <taxon>Dothideomycetes</taxon>
        <taxon>Pleosporomycetidae</taxon>
        <taxon>Venturiales</taxon>
        <taxon>Venturiaceae</taxon>
        <taxon>Venturia</taxon>
    </lineage>
</organism>
<keyword evidence="3" id="KW-1185">Reference proteome</keyword>
<comment type="caution">
    <text evidence="2">The sequence shown here is derived from an EMBL/GenBank/DDBJ whole genome shotgun (WGS) entry which is preliminary data.</text>
</comment>
<protein>
    <submittedName>
        <fullName evidence="2">Uncharacterized protein</fullName>
    </submittedName>
</protein>
<keyword evidence="1" id="KW-0175">Coiled coil</keyword>
<evidence type="ECO:0000313" key="2">
    <source>
        <dbReference type="EMBL" id="TID27917.1"/>
    </source>
</evidence>
<evidence type="ECO:0000313" key="3">
    <source>
        <dbReference type="Proteomes" id="UP000298493"/>
    </source>
</evidence>
<reference evidence="2 3" key="1">
    <citation type="submission" date="2019-04" db="EMBL/GenBank/DDBJ databases">
        <title>High contiguity whole genome sequence and gene annotation resource for two Venturia nashicola isolates.</title>
        <authorList>
            <person name="Prokchorchik M."/>
            <person name="Won K."/>
            <person name="Lee Y."/>
            <person name="Choi E.D."/>
            <person name="Segonzac C."/>
            <person name="Sohn K.H."/>
        </authorList>
    </citation>
    <scope>NUCLEOTIDE SEQUENCE [LARGE SCALE GENOMIC DNA]</scope>
    <source>
        <strain evidence="2 3">PRI2</strain>
    </source>
</reference>
<dbReference type="EMBL" id="SNSC02000001">
    <property type="protein sequence ID" value="TID27917.1"/>
    <property type="molecule type" value="Genomic_DNA"/>
</dbReference>
<name>A0A4Z1PJ00_9PEZI</name>